<protein>
    <submittedName>
        <fullName evidence="1">Uncharacterized protein</fullName>
    </submittedName>
</protein>
<dbReference type="STRING" id="471704.A0A151J1V1"/>
<evidence type="ECO:0000313" key="2">
    <source>
        <dbReference type="Proteomes" id="UP000078492"/>
    </source>
</evidence>
<reference evidence="1 2" key="1">
    <citation type="submission" date="2015-09" db="EMBL/GenBank/DDBJ databases">
        <title>Trachymyrmex cornetzi WGS genome.</title>
        <authorList>
            <person name="Nygaard S."/>
            <person name="Hu H."/>
            <person name="Boomsma J."/>
            <person name="Zhang G."/>
        </authorList>
    </citation>
    <scope>NUCLEOTIDE SEQUENCE [LARGE SCALE GENOMIC DNA]</scope>
    <source>
        <strain evidence="1">Tcor2-1</strain>
        <tissue evidence="1">Whole body</tissue>
    </source>
</reference>
<accession>A0A151J1V1</accession>
<dbReference type="Proteomes" id="UP000078492">
    <property type="component" value="Unassembled WGS sequence"/>
</dbReference>
<dbReference type="EMBL" id="KQ980481">
    <property type="protein sequence ID" value="KYN15928.1"/>
    <property type="molecule type" value="Genomic_DNA"/>
</dbReference>
<proteinExistence type="predicted"/>
<name>A0A151J1V1_9HYME</name>
<evidence type="ECO:0000313" key="1">
    <source>
        <dbReference type="EMBL" id="KYN15928.1"/>
    </source>
</evidence>
<sequence>ETLPDVLCHCGIHSAAIQLRHNAVLHRLWKATRLPEVVRVNQRVEGVSGDLAALRPDFVVRHGHEPSKSVVICDVTVPFENRWVSFEEARARKLDKRGARVQHPLVPCSFPSLWGSSFGAANSGSSMLARRGEVSAGCGASRLERCECRVICFVFVLASPFQLSRESVPMFN</sequence>
<keyword evidence="2" id="KW-1185">Reference proteome</keyword>
<organism evidence="1 2">
    <name type="scientific">Trachymyrmex cornetzi</name>
    <dbReference type="NCBI Taxonomy" id="471704"/>
    <lineage>
        <taxon>Eukaryota</taxon>
        <taxon>Metazoa</taxon>
        <taxon>Ecdysozoa</taxon>
        <taxon>Arthropoda</taxon>
        <taxon>Hexapoda</taxon>
        <taxon>Insecta</taxon>
        <taxon>Pterygota</taxon>
        <taxon>Neoptera</taxon>
        <taxon>Endopterygota</taxon>
        <taxon>Hymenoptera</taxon>
        <taxon>Apocrita</taxon>
        <taxon>Aculeata</taxon>
        <taxon>Formicoidea</taxon>
        <taxon>Formicidae</taxon>
        <taxon>Myrmicinae</taxon>
        <taxon>Trachymyrmex</taxon>
    </lineage>
</organism>
<gene>
    <name evidence="1" type="ORF">ALC57_11820</name>
</gene>
<feature type="non-terminal residue" evidence="1">
    <location>
        <position position="1"/>
    </location>
</feature>
<dbReference type="AlphaFoldDB" id="A0A151J1V1"/>